<protein>
    <submittedName>
        <fullName evidence="2">Uncharacterized protein</fullName>
    </submittedName>
</protein>
<evidence type="ECO:0000313" key="3">
    <source>
        <dbReference type="Proteomes" id="UP001157006"/>
    </source>
</evidence>
<accession>A0AAV0ZUW6</accession>
<feature type="region of interest" description="Disordered" evidence="1">
    <location>
        <begin position="190"/>
        <end position="212"/>
    </location>
</feature>
<evidence type="ECO:0000256" key="1">
    <source>
        <dbReference type="SAM" id="MobiDB-lite"/>
    </source>
</evidence>
<keyword evidence="3" id="KW-1185">Reference proteome</keyword>
<name>A0AAV0ZUW6_VICFA</name>
<reference evidence="2 3" key="1">
    <citation type="submission" date="2023-01" db="EMBL/GenBank/DDBJ databases">
        <authorList>
            <person name="Kreplak J."/>
        </authorList>
    </citation>
    <scope>NUCLEOTIDE SEQUENCE [LARGE SCALE GENOMIC DNA]</scope>
</reference>
<dbReference type="EMBL" id="OX451738">
    <property type="protein sequence ID" value="CAI8601747.1"/>
    <property type="molecule type" value="Genomic_DNA"/>
</dbReference>
<sequence>MLSPKCASTASYQSLSAYLGFNRRKLDGLKYAQVSSRNQIPALQKNHKKNNQVHAKHNVVASESLHATKKLKRMDVRDDLASGHIPKDVKTFLPCSTFVEDKSSKMLELKRSTLNSKTEKSFVHELLPMTKQHSQVQKTMLGSDKVASGDKKVWNNLKLKGDAKNVTTKHAQKKCKVVCLNEDDDVPKTPVHGGASKNIKSPFASDIKNGNNAHSEKFDAAKLAHRNSSELEEGHLKEPCSQLHVDASSIKPPEKEKVDEATPVHIPLSRDKLDSKQFPSKVTRVSSASPVKSPQPVLATTESNVERNKSSIPLLKASSIATPKKADNGSSKSSHNLISSQNQVYAHKKKLASSAENSKTTLKTSKTMKHLISVAQAKWKKAHSQYLSSDIHNVQGGTPSPSTVQPCITSLALHYQKNNGPALPVQPCIKLIKPNRKN</sequence>
<organism evidence="2 3">
    <name type="scientific">Vicia faba</name>
    <name type="common">Broad bean</name>
    <name type="synonym">Faba vulgaris</name>
    <dbReference type="NCBI Taxonomy" id="3906"/>
    <lineage>
        <taxon>Eukaryota</taxon>
        <taxon>Viridiplantae</taxon>
        <taxon>Streptophyta</taxon>
        <taxon>Embryophyta</taxon>
        <taxon>Tracheophyta</taxon>
        <taxon>Spermatophyta</taxon>
        <taxon>Magnoliopsida</taxon>
        <taxon>eudicotyledons</taxon>
        <taxon>Gunneridae</taxon>
        <taxon>Pentapetalae</taxon>
        <taxon>rosids</taxon>
        <taxon>fabids</taxon>
        <taxon>Fabales</taxon>
        <taxon>Fabaceae</taxon>
        <taxon>Papilionoideae</taxon>
        <taxon>50 kb inversion clade</taxon>
        <taxon>NPAAA clade</taxon>
        <taxon>Hologalegina</taxon>
        <taxon>IRL clade</taxon>
        <taxon>Fabeae</taxon>
        <taxon>Vicia</taxon>
    </lineage>
</organism>
<feature type="compositionally biased region" description="Polar residues" evidence="1">
    <location>
        <begin position="277"/>
        <end position="303"/>
    </location>
</feature>
<feature type="compositionally biased region" description="Basic and acidic residues" evidence="1">
    <location>
        <begin position="252"/>
        <end position="275"/>
    </location>
</feature>
<dbReference type="AlphaFoldDB" id="A0AAV0ZUW6"/>
<proteinExistence type="predicted"/>
<gene>
    <name evidence="2" type="ORF">VFH_III009520</name>
</gene>
<evidence type="ECO:0000313" key="2">
    <source>
        <dbReference type="EMBL" id="CAI8601747.1"/>
    </source>
</evidence>
<dbReference type="Proteomes" id="UP001157006">
    <property type="component" value="Chromosome 3"/>
</dbReference>
<feature type="region of interest" description="Disordered" evidence="1">
    <location>
        <begin position="247"/>
        <end position="310"/>
    </location>
</feature>